<accession>A0A382QZZ2</accession>
<reference evidence="4" key="1">
    <citation type="submission" date="2018-05" db="EMBL/GenBank/DDBJ databases">
        <authorList>
            <person name="Lanie J.A."/>
            <person name="Ng W.-L."/>
            <person name="Kazmierczak K.M."/>
            <person name="Andrzejewski T.M."/>
            <person name="Davidsen T.M."/>
            <person name="Wayne K.J."/>
            <person name="Tettelin H."/>
            <person name="Glass J.I."/>
            <person name="Rusch D."/>
            <person name="Podicherti R."/>
            <person name="Tsui H.-C.T."/>
            <person name="Winkler M.E."/>
        </authorList>
    </citation>
    <scope>NUCLEOTIDE SEQUENCE</scope>
</reference>
<sequence length="137" mass="15190">MISMGEKGYLEAAQKILETAEKIKNGIEGMDDLYILGDPLWVISFASKNIDIYRILDFMSERKWTLNGLHKPASIHICITLRHTQPGVTEKFISDLTQAVDHVKKIPAEGGGMAPVYGMAATLPLRSVVSDLLKSYL</sequence>
<dbReference type="EMBL" id="UINC01117767">
    <property type="protein sequence ID" value="SVC90425.1"/>
    <property type="molecule type" value="Genomic_DNA"/>
</dbReference>
<evidence type="ECO:0000313" key="4">
    <source>
        <dbReference type="EMBL" id="SVC90425.1"/>
    </source>
</evidence>
<organism evidence="4">
    <name type="scientific">marine metagenome</name>
    <dbReference type="NCBI Taxonomy" id="408172"/>
    <lineage>
        <taxon>unclassified sequences</taxon>
        <taxon>metagenomes</taxon>
        <taxon>ecological metagenomes</taxon>
    </lineage>
</organism>
<dbReference type="AlphaFoldDB" id="A0A382QZZ2"/>
<evidence type="ECO:0000256" key="1">
    <source>
        <dbReference type="ARBA" id="ARBA00001933"/>
    </source>
</evidence>
<feature type="non-terminal residue" evidence="4">
    <location>
        <position position="137"/>
    </location>
</feature>
<dbReference type="SUPFAM" id="SSF53383">
    <property type="entry name" value="PLP-dependent transferases"/>
    <property type="match status" value="1"/>
</dbReference>
<dbReference type="PANTHER" id="PTHR42735:SF6">
    <property type="entry name" value="SPHINGOSINE-1-PHOSPHATE LYASE 1"/>
    <property type="match status" value="1"/>
</dbReference>
<dbReference type="Gene3D" id="3.90.1150.10">
    <property type="entry name" value="Aspartate Aminotransferase, domain 1"/>
    <property type="match status" value="1"/>
</dbReference>
<protein>
    <submittedName>
        <fullName evidence="4">Uncharacterized protein</fullName>
    </submittedName>
</protein>
<dbReference type="GO" id="GO:0030149">
    <property type="term" value="P:sphingolipid catabolic process"/>
    <property type="evidence" value="ECO:0007669"/>
    <property type="project" value="TreeGrafter"/>
</dbReference>
<dbReference type="GO" id="GO:0008117">
    <property type="term" value="F:sphinganine-1-phosphate aldolase activity"/>
    <property type="evidence" value="ECO:0007669"/>
    <property type="project" value="TreeGrafter"/>
</dbReference>
<gene>
    <name evidence="4" type="ORF">METZ01_LOCUS343279</name>
</gene>
<name>A0A382QZZ2_9ZZZZ</name>
<dbReference type="Gene3D" id="6.10.140.2150">
    <property type="match status" value="1"/>
</dbReference>
<proteinExistence type="predicted"/>
<dbReference type="InterPro" id="IPR015424">
    <property type="entry name" value="PyrdxlP-dep_Trfase"/>
</dbReference>
<evidence type="ECO:0000256" key="3">
    <source>
        <dbReference type="ARBA" id="ARBA00023239"/>
    </source>
</evidence>
<keyword evidence="3" id="KW-0456">Lyase</keyword>
<dbReference type="InterPro" id="IPR050477">
    <property type="entry name" value="GrpII_AminoAcid_Decarb"/>
</dbReference>
<dbReference type="InterPro" id="IPR015422">
    <property type="entry name" value="PyrdxlP-dep_Trfase_small"/>
</dbReference>
<dbReference type="GO" id="GO:0005783">
    <property type="term" value="C:endoplasmic reticulum"/>
    <property type="evidence" value="ECO:0007669"/>
    <property type="project" value="TreeGrafter"/>
</dbReference>
<keyword evidence="2" id="KW-0663">Pyridoxal phosphate</keyword>
<dbReference type="PANTHER" id="PTHR42735">
    <property type="match status" value="1"/>
</dbReference>
<comment type="cofactor">
    <cofactor evidence="1">
        <name>pyridoxal 5'-phosphate</name>
        <dbReference type="ChEBI" id="CHEBI:597326"/>
    </cofactor>
</comment>
<evidence type="ECO:0000256" key="2">
    <source>
        <dbReference type="ARBA" id="ARBA00022898"/>
    </source>
</evidence>
<dbReference type="GO" id="GO:0016020">
    <property type="term" value="C:membrane"/>
    <property type="evidence" value="ECO:0007669"/>
    <property type="project" value="GOC"/>
</dbReference>